<reference evidence="1 2" key="1">
    <citation type="submission" date="2018-04" db="EMBL/GenBank/DDBJ databases">
        <authorList>
            <person name="Vogel A."/>
        </authorList>
    </citation>
    <scope>NUCLEOTIDE SEQUENCE [LARGE SCALE GENOMIC DNA]</scope>
</reference>
<accession>A0A484L026</accession>
<gene>
    <name evidence="1" type="ORF">CCAM_LOCUS10552</name>
</gene>
<evidence type="ECO:0000313" key="2">
    <source>
        <dbReference type="Proteomes" id="UP000595140"/>
    </source>
</evidence>
<proteinExistence type="predicted"/>
<dbReference type="Proteomes" id="UP000595140">
    <property type="component" value="Unassembled WGS sequence"/>
</dbReference>
<sequence length="81" mass="8826">MLKITIKLLLQTTEEAGDQCKKEPKFIDVFAVQYVGPRQPLFSGFASAIARTHGLHRLIKPPKSITAAGPATARRRHTGGS</sequence>
<dbReference type="AlphaFoldDB" id="A0A484L026"/>
<name>A0A484L026_9ASTE</name>
<protein>
    <submittedName>
        <fullName evidence="1">Uncharacterized protein</fullName>
    </submittedName>
</protein>
<dbReference type="EMBL" id="OOIL02000725">
    <property type="protein sequence ID" value="VFQ68776.1"/>
    <property type="molecule type" value="Genomic_DNA"/>
</dbReference>
<evidence type="ECO:0000313" key="1">
    <source>
        <dbReference type="EMBL" id="VFQ68776.1"/>
    </source>
</evidence>
<keyword evidence="2" id="KW-1185">Reference proteome</keyword>
<organism evidence="1 2">
    <name type="scientific">Cuscuta campestris</name>
    <dbReference type="NCBI Taxonomy" id="132261"/>
    <lineage>
        <taxon>Eukaryota</taxon>
        <taxon>Viridiplantae</taxon>
        <taxon>Streptophyta</taxon>
        <taxon>Embryophyta</taxon>
        <taxon>Tracheophyta</taxon>
        <taxon>Spermatophyta</taxon>
        <taxon>Magnoliopsida</taxon>
        <taxon>eudicotyledons</taxon>
        <taxon>Gunneridae</taxon>
        <taxon>Pentapetalae</taxon>
        <taxon>asterids</taxon>
        <taxon>lamiids</taxon>
        <taxon>Solanales</taxon>
        <taxon>Convolvulaceae</taxon>
        <taxon>Cuscuteae</taxon>
        <taxon>Cuscuta</taxon>
        <taxon>Cuscuta subgen. Grammica</taxon>
        <taxon>Cuscuta sect. Cleistogrammica</taxon>
    </lineage>
</organism>